<keyword evidence="3" id="KW-1185">Reference proteome</keyword>
<evidence type="ECO:0000313" key="2">
    <source>
        <dbReference type="EMBL" id="EST13479.1"/>
    </source>
</evidence>
<reference evidence="2 3" key="1">
    <citation type="journal article" date="2013" name="Genome Announc.">
        <title>Genome Sequence of Sporolactobacillus laevolacticus DSM442, an Efficient Polymer-Grade D-Lactate Producer from Agricultural Waste Cottonseed as a Nitrogen Source.</title>
        <authorList>
            <person name="Wang H."/>
            <person name="Wang L."/>
            <person name="Ju J."/>
            <person name="Yu B."/>
            <person name="Ma Y."/>
        </authorList>
    </citation>
    <scope>NUCLEOTIDE SEQUENCE [LARGE SCALE GENOMIC DNA]</scope>
    <source>
        <strain evidence="2 3">DSM 442</strain>
    </source>
</reference>
<dbReference type="Proteomes" id="UP000018296">
    <property type="component" value="Unassembled WGS sequence"/>
</dbReference>
<comment type="caution">
    <text evidence="2">The sequence shown here is derived from an EMBL/GenBank/DDBJ whole genome shotgun (WGS) entry which is preliminary data.</text>
</comment>
<keyword evidence="1" id="KW-1133">Transmembrane helix</keyword>
<organism evidence="2 3">
    <name type="scientific">Sporolactobacillus laevolacticus DSM 442</name>
    <dbReference type="NCBI Taxonomy" id="1395513"/>
    <lineage>
        <taxon>Bacteria</taxon>
        <taxon>Bacillati</taxon>
        <taxon>Bacillota</taxon>
        <taxon>Bacilli</taxon>
        <taxon>Bacillales</taxon>
        <taxon>Sporolactobacillaceae</taxon>
        <taxon>Sporolactobacillus</taxon>
    </lineage>
</organism>
<keyword evidence="1" id="KW-0812">Transmembrane</keyword>
<accession>V6J9M0</accession>
<dbReference type="AlphaFoldDB" id="V6J9M0"/>
<dbReference type="STRING" id="1395513.P343_01535"/>
<protein>
    <submittedName>
        <fullName evidence="2">Amino acid transporter</fullName>
    </submittedName>
</protein>
<evidence type="ECO:0000313" key="3">
    <source>
        <dbReference type="Proteomes" id="UP000018296"/>
    </source>
</evidence>
<gene>
    <name evidence="2" type="ORF">P343_01535</name>
</gene>
<feature type="transmembrane region" description="Helical" evidence="1">
    <location>
        <begin position="38"/>
        <end position="60"/>
    </location>
</feature>
<sequence length="62" mass="7052">MLEKDKEPFNDVIDHLDKIEGGRLEKIEMKTLPKPIRILGYFLISCVVISTVLVIILSIISN</sequence>
<name>V6J9M0_9BACL</name>
<proteinExistence type="predicted"/>
<dbReference type="OrthoDB" id="2456645at2"/>
<keyword evidence="1" id="KW-0472">Membrane</keyword>
<dbReference type="PATRIC" id="fig|1395513.3.peg.315"/>
<evidence type="ECO:0000256" key="1">
    <source>
        <dbReference type="SAM" id="Phobius"/>
    </source>
</evidence>
<dbReference type="EMBL" id="AWTC01000001">
    <property type="protein sequence ID" value="EST13479.1"/>
    <property type="molecule type" value="Genomic_DNA"/>
</dbReference>